<evidence type="ECO:0000313" key="1">
    <source>
        <dbReference type="EMBL" id="KAJ9659629.1"/>
    </source>
</evidence>
<protein>
    <submittedName>
        <fullName evidence="1">Uncharacterized protein</fullName>
    </submittedName>
</protein>
<dbReference type="Proteomes" id="UP001172386">
    <property type="component" value="Unassembled WGS sequence"/>
</dbReference>
<organism evidence="1 2">
    <name type="scientific">Neophaeococcomyces mojaviensis</name>
    <dbReference type="NCBI Taxonomy" id="3383035"/>
    <lineage>
        <taxon>Eukaryota</taxon>
        <taxon>Fungi</taxon>
        <taxon>Dikarya</taxon>
        <taxon>Ascomycota</taxon>
        <taxon>Pezizomycotina</taxon>
        <taxon>Eurotiomycetes</taxon>
        <taxon>Chaetothyriomycetidae</taxon>
        <taxon>Chaetothyriales</taxon>
        <taxon>Chaetothyriales incertae sedis</taxon>
        <taxon>Neophaeococcomyces</taxon>
    </lineage>
</organism>
<comment type="caution">
    <text evidence="1">The sequence shown here is derived from an EMBL/GenBank/DDBJ whole genome shotgun (WGS) entry which is preliminary data.</text>
</comment>
<gene>
    <name evidence="1" type="ORF">H2198_003043</name>
</gene>
<dbReference type="EMBL" id="JAPDRQ010000038">
    <property type="protein sequence ID" value="KAJ9659629.1"/>
    <property type="molecule type" value="Genomic_DNA"/>
</dbReference>
<name>A0ACC3ACP9_9EURO</name>
<sequence>MIASGMMKTFVSFAVRQKFPGLSNFKPNNSAIFCRSYATPSGLTINPISGALGAEIHGVDLSNPLSPDIKTTIRRALLDHQVIFFRDQNLQPTAYLTFTSHFGKPIEYPFVKGIPGHPEIINVLKRESEITNFGGIWHSDTTYLPEPPMGSVLMALEVPPYGGDTLFANQYLAYEALSPGLKETLSTLRGVSTSSKADASKTREDRIKDSGHKSDVLEAVHPVVRTHPETGRKSLYVNVAHTARFEGWTDEESAPLLQYLFQHQVKPEFTCRFKWHAQSIAFWDNRCVLHNPINDYHGYRRSMLRITLEGDRPQ</sequence>
<keyword evidence="2" id="KW-1185">Reference proteome</keyword>
<proteinExistence type="predicted"/>
<accession>A0ACC3ACP9</accession>
<evidence type="ECO:0000313" key="2">
    <source>
        <dbReference type="Proteomes" id="UP001172386"/>
    </source>
</evidence>
<reference evidence="1" key="1">
    <citation type="submission" date="2022-10" db="EMBL/GenBank/DDBJ databases">
        <title>Culturing micro-colonial fungi from biological soil crusts in the Mojave desert and describing Neophaeococcomyces mojavensis, and introducing the new genera and species Taxawa tesnikishii.</title>
        <authorList>
            <person name="Kurbessoian T."/>
            <person name="Stajich J.E."/>
        </authorList>
    </citation>
    <scope>NUCLEOTIDE SEQUENCE</scope>
    <source>
        <strain evidence="1">JES_112</strain>
    </source>
</reference>